<evidence type="ECO:0000313" key="1">
    <source>
        <dbReference type="EMBL" id="GFQ86780.1"/>
    </source>
</evidence>
<evidence type="ECO:0000313" key="2">
    <source>
        <dbReference type="Proteomes" id="UP000887116"/>
    </source>
</evidence>
<keyword evidence="2" id="KW-1185">Reference proteome</keyword>
<gene>
    <name evidence="1" type="ORF">TNCT_14201</name>
</gene>
<sequence length="85" mass="10159">MGHIRLSSATWDEKTIYSSLYHVKLSRKPHKKVQFRKESLTLAPVLQFLPFFTTDPFPKTRAFRRQVTKRFMTQAFRDNDLKQTL</sequence>
<accession>A0A8X6KU81</accession>
<organism evidence="1 2">
    <name type="scientific">Trichonephila clavata</name>
    <name type="common">Joro spider</name>
    <name type="synonym">Nephila clavata</name>
    <dbReference type="NCBI Taxonomy" id="2740835"/>
    <lineage>
        <taxon>Eukaryota</taxon>
        <taxon>Metazoa</taxon>
        <taxon>Ecdysozoa</taxon>
        <taxon>Arthropoda</taxon>
        <taxon>Chelicerata</taxon>
        <taxon>Arachnida</taxon>
        <taxon>Araneae</taxon>
        <taxon>Araneomorphae</taxon>
        <taxon>Entelegynae</taxon>
        <taxon>Araneoidea</taxon>
        <taxon>Nephilidae</taxon>
        <taxon>Trichonephila</taxon>
    </lineage>
</organism>
<dbReference type="Proteomes" id="UP000887116">
    <property type="component" value="Unassembled WGS sequence"/>
</dbReference>
<comment type="caution">
    <text evidence="1">The sequence shown here is derived from an EMBL/GenBank/DDBJ whole genome shotgun (WGS) entry which is preliminary data.</text>
</comment>
<proteinExistence type="predicted"/>
<reference evidence="1" key="1">
    <citation type="submission" date="2020-07" db="EMBL/GenBank/DDBJ databases">
        <title>Multicomponent nature underlies the extraordinary mechanical properties of spider dragline silk.</title>
        <authorList>
            <person name="Kono N."/>
            <person name="Nakamura H."/>
            <person name="Mori M."/>
            <person name="Yoshida Y."/>
            <person name="Ohtoshi R."/>
            <person name="Malay A.D."/>
            <person name="Moran D.A.P."/>
            <person name="Tomita M."/>
            <person name="Numata K."/>
            <person name="Arakawa K."/>
        </authorList>
    </citation>
    <scope>NUCLEOTIDE SEQUENCE</scope>
</reference>
<protein>
    <submittedName>
        <fullName evidence="1">Uncharacterized protein</fullName>
    </submittedName>
</protein>
<dbReference type="EMBL" id="BMAO01033068">
    <property type="protein sequence ID" value="GFQ86780.1"/>
    <property type="molecule type" value="Genomic_DNA"/>
</dbReference>
<dbReference type="AlphaFoldDB" id="A0A8X6KU81"/>
<dbReference type="OrthoDB" id="10285716at2759"/>
<name>A0A8X6KU81_TRICU</name>